<dbReference type="AlphaFoldDB" id="A0A927AX59"/>
<feature type="chain" id="PRO_5037933366" description="Capsule assembly Wzi family protein" evidence="1">
    <location>
        <begin position="21"/>
        <end position="499"/>
    </location>
</feature>
<gene>
    <name evidence="2" type="ORF">IC230_00805</name>
</gene>
<comment type="caution">
    <text evidence="2">The sequence shown here is derived from an EMBL/GenBank/DDBJ whole genome shotgun (WGS) entry which is preliminary data.</text>
</comment>
<accession>A0A927AX59</accession>
<reference evidence="2" key="1">
    <citation type="submission" date="2020-09" db="EMBL/GenBank/DDBJ databases">
        <authorList>
            <person name="Kim M.K."/>
        </authorList>
    </citation>
    <scope>NUCLEOTIDE SEQUENCE</scope>
    <source>
        <strain evidence="2">BT704</strain>
    </source>
</reference>
<name>A0A927AX59_9BACT</name>
<dbReference type="InterPro" id="IPR038636">
    <property type="entry name" value="Wzi_sf"/>
</dbReference>
<dbReference type="Pfam" id="PF14052">
    <property type="entry name" value="Caps_assemb_Wzi"/>
    <property type="match status" value="1"/>
</dbReference>
<organism evidence="2 3">
    <name type="scientific">Spirosoma validum</name>
    <dbReference type="NCBI Taxonomy" id="2771355"/>
    <lineage>
        <taxon>Bacteria</taxon>
        <taxon>Pseudomonadati</taxon>
        <taxon>Bacteroidota</taxon>
        <taxon>Cytophagia</taxon>
        <taxon>Cytophagales</taxon>
        <taxon>Cytophagaceae</taxon>
        <taxon>Spirosoma</taxon>
    </lineage>
</organism>
<sequence>MKQLFLFTTLLNFSLSIVWAQTKSQHQAYVEVGGLVSSTDRTPFWLRANQFGTVPNSAPVGTLRAGITGSVLLTDTAGAYARKAPSRAWVLNYSAEAVGNAGKENQLLVPEYYVKLAHRQLELVVGRRREVIGLVDTLLSSGSYSWSGNALPIPKIRFGTKGFAPIGRKKWLAINAFIAHGWFANTAYMKHSFLHQKSIIFRVGKPTSALRIYAGINHNAQWAGHSDSLDYHYAVNGQLPNQLSDFPNVLFAIRMDGLNNSRVTSFDYVNMYGNHIGNYDFGVELRLPTVAVVLYHQHSFDDLSGILFRNTPDGLSGIRIQPIRHGSSMFRVENFLIEFLSTLNQSGPAFDPNVNQTETGADNYFNNQQYQDGWSYKDHILGTPFITLKKDIKSENQTNTQWAINNNRVQVAHMAMQATIAQRMNIVAKISYSKNYGIPSGPLLTVPSQWSSLVQLGVPLSWLGGTLLTASAAADFGQLYANAIGAYVGLRKTVWHQAR</sequence>
<dbReference type="EMBL" id="JACXAA010000001">
    <property type="protein sequence ID" value="MBD2751413.1"/>
    <property type="molecule type" value="Genomic_DNA"/>
</dbReference>
<dbReference type="Proteomes" id="UP000653797">
    <property type="component" value="Unassembled WGS sequence"/>
</dbReference>
<evidence type="ECO:0000256" key="1">
    <source>
        <dbReference type="SAM" id="SignalP"/>
    </source>
</evidence>
<keyword evidence="3" id="KW-1185">Reference proteome</keyword>
<evidence type="ECO:0000313" key="3">
    <source>
        <dbReference type="Proteomes" id="UP000653797"/>
    </source>
</evidence>
<evidence type="ECO:0008006" key="4">
    <source>
        <dbReference type="Google" id="ProtNLM"/>
    </source>
</evidence>
<keyword evidence="1" id="KW-0732">Signal</keyword>
<protein>
    <recommendedName>
        <fullName evidence="4">Capsule assembly Wzi family protein</fullName>
    </recommendedName>
</protein>
<dbReference type="RefSeq" id="WP_191037060.1">
    <property type="nucleotide sequence ID" value="NZ_JACXAA010000001.1"/>
</dbReference>
<dbReference type="InterPro" id="IPR026950">
    <property type="entry name" value="Caps_assemb_Wzi"/>
</dbReference>
<dbReference type="Gene3D" id="2.40.160.130">
    <property type="entry name" value="Capsule assembly protein Wzi"/>
    <property type="match status" value="1"/>
</dbReference>
<feature type="signal peptide" evidence="1">
    <location>
        <begin position="1"/>
        <end position="20"/>
    </location>
</feature>
<evidence type="ECO:0000313" key="2">
    <source>
        <dbReference type="EMBL" id="MBD2751413.1"/>
    </source>
</evidence>
<proteinExistence type="predicted"/>